<dbReference type="CDD" id="cd03060">
    <property type="entry name" value="GST_N_Omega_like"/>
    <property type="match status" value="1"/>
</dbReference>
<accession>A0ABV9EZX9</accession>
<evidence type="ECO:0000259" key="1">
    <source>
        <dbReference type="PROSITE" id="PS50404"/>
    </source>
</evidence>
<keyword evidence="3" id="KW-1185">Reference proteome</keyword>
<gene>
    <name evidence="2" type="ORF">ACFO3E_07430</name>
</gene>
<reference evidence="3" key="1">
    <citation type="journal article" date="2019" name="Int. J. Syst. Evol. Microbiol.">
        <title>The Global Catalogue of Microorganisms (GCM) 10K type strain sequencing project: providing services to taxonomists for standard genome sequencing and annotation.</title>
        <authorList>
            <consortium name="The Broad Institute Genomics Platform"/>
            <consortium name="The Broad Institute Genome Sequencing Center for Infectious Disease"/>
            <person name="Wu L."/>
            <person name="Ma J."/>
        </authorList>
    </citation>
    <scope>NUCLEOTIDE SEQUENCE [LARGE SCALE GENOMIC DNA]</scope>
    <source>
        <strain evidence="3">NBRC 103632</strain>
    </source>
</reference>
<protein>
    <submittedName>
        <fullName evidence="2">Glutathione S-transferase</fullName>
    </submittedName>
</protein>
<evidence type="ECO:0000313" key="2">
    <source>
        <dbReference type="EMBL" id="MFC4594020.1"/>
    </source>
</evidence>
<feature type="domain" description="GST N-terminal" evidence="1">
    <location>
        <begin position="1"/>
        <end position="80"/>
    </location>
</feature>
<dbReference type="SUPFAM" id="SSF52833">
    <property type="entry name" value="Thioredoxin-like"/>
    <property type="match status" value="1"/>
</dbReference>
<dbReference type="PANTHER" id="PTHR43968:SF6">
    <property type="entry name" value="GLUTATHIONE S-TRANSFERASE OMEGA"/>
    <property type="match status" value="1"/>
</dbReference>
<comment type="caution">
    <text evidence="2">The sequence shown here is derived from an EMBL/GenBank/DDBJ whole genome shotgun (WGS) entry which is preliminary data.</text>
</comment>
<dbReference type="Pfam" id="PF13417">
    <property type="entry name" value="GST_N_3"/>
    <property type="match status" value="1"/>
</dbReference>
<sequence length="206" mass="23604">MYPICYSFRRCPYAMRARMALLVSGQAVELREVALRDKPAQMLAISPKGTVPVLLLPDGQVLDESLDIMRWALGRDDPEQWLAGENRGLIAANDGPFKGHLDRYKYATRHGSDPVEHRNEAMTWLGELEMRLERSPYLTGERRSLTDMAIFPFIRQFAATDSDWFAVQPLPQVRRWLDGHLASDLFARAMLRVAAWREGDEAVFLR</sequence>
<evidence type="ECO:0000313" key="3">
    <source>
        <dbReference type="Proteomes" id="UP001595957"/>
    </source>
</evidence>
<dbReference type="PANTHER" id="PTHR43968">
    <property type="match status" value="1"/>
</dbReference>
<dbReference type="PROSITE" id="PS50404">
    <property type="entry name" value="GST_NTER"/>
    <property type="match status" value="1"/>
</dbReference>
<dbReference type="Gene3D" id="3.40.30.10">
    <property type="entry name" value="Glutaredoxin"/>
    <property type="match status" value="1"/>
</dbReference>
<organism evidence="2 3">
    <name type="scientific">Sphingobium tyrosinilyticum</name>
    <dbReference type="NCBI Taxonomy" id="2715436"/>
    <lineage>
        <taxon>Bacteria</taxon>
        <taxon>Pseudomonadati</taxon>
        <taxon>Pseudomonadota</taxon>
        <taxon>Alphaproteobacteria</taxon>
        <taxon>Sphingomonadales</taxon>
        <taxon>Sphingomonadaceae</taxon>
        <taxon>Sphingobium</taxon>
    </lineage>
</organism>
<dbReference type="SUPFAM" id="SSF47616">
    <property type="entry name" value="GST C-terminal domain-like"/>
    <property type="match status" value="1"/>
</dbReference>
<proteinExistence type="predicted"/>
<dbReference type="RefSeq" id="WP_066525720.1">
    <property type="nucleotide sequence ID" value="NZ_JBHSFZ010000011.1"/>
</dbReference>
<dbReference type="InterPro" id="IPR050983">
    <property type="entry name" value="GST_Omega/HSP26"/>
</dbReference>
<dbReference type="EMBL" id="JBHSFZ010000011">
    <property type="protein sequence ID" value="MFC4594020.1"/>
    <property type="molecule type" value="Genomic_DNA"/>
</dbReference>
<dbReference type="Gene3D" id="1.20.1050.10">
    <property type="match status" value="1"/>
</dbReference>
<dbReference type="InterPro" id="IPR036282">
    <property type="entry name" value="Glutathione-S-Trfase_C_sf"/>
</dbReference>
<dbReference type="InterPro" id="IPR036249">
    <property type="entry name" value="Thioredoxin-like_sf"/>
</dbReference>
<name>A0ABV9EZX9_9SPHN</name>
<dbReference type="CDD" id="cd03196">
    <property type="entry name" value="GST_C_5"/>
    <property type="match status" value="1"/>
</dbReference>
<dbReference type="Proteomes" id="UP001595957">
    <property type="component" value="Unassembled WGS sequence"/>
</dbReference>
<dbReference type="InterPro" id="IPR004045">
    <property type="entry name" value="Glutathione_S-Trfase_N"/>
</dbReference>
<dbReference type="Pfam" id="PF13410">
    <property type="entry name" value="GST_C_2"/>
    <property type="match status" value="1"/>
</dbReference>